<organism evidence="4 5">
    <name type="scientific">Dunaliella salina</name>
    <name type="common">Green alga</name>
    <name type="synonym">Protococcus salinus</name>
    <dbReference type="NCBI Taxonomy" id="3046"/>
    <lineage>
        <taxon>Eukaryota</taxon>
        <taxon>Viridiplantae</taxon>
        <taxon>Chlorophyta</taxon>
        <taxon>core chlorophytes</taxon>
        <taxon>Chlorophyceae</taxon>
        <taxon>CS clade</taxon>
        <taxon>Chlamydomonadales</taxon>
        <taxon>Dunaliellaceae</taxon>
        <taxon>Dunaliella</taxon>
    </lineage>
</organism>
<evidence type="ECO:0000313" key="4">
    <source>
        <dbReference type="EMBL" id="KAF5835079.1"/>
    </source>
</evidence>
<feature type="region of interest" description="Disordered" evidence="1">
    <location>
        <begin position="813"/>
        <end position="846"/>
    </location>
</feature>
<keyword evidence="2" id="KW-0732">Signal</keyword>
<dbReference type="InterPro" id="IPR051412">
    <property type="entry name" value="Formin_Homology_Diaphanous_sf"/>
</dbReference>
<evidence type="ECO:0000256" key="1">
    <source>
        <dbReference type="SAM" id="MobiDB-lite"/>
    </source>
</evidence>
<evidence type="ECO:0000259" key="3">
    <source>
        <dbReference type="PROSITE" id="PS51782"/>
    </source>
</evidence>
<proteinExistence type="predicted"/>
<dbReference type="PRINTS" id="PR01217">
    <property type="entry name" value="PRICHEXTENSN"/>
</dbReference>
<feature type="chain" id="PRO_5045985096" description="LysM domain-containing protein" evidence="2">
    <location>
        <begin position="28"/>
        <end position="1160"/>
    </location>
</feature>
<dbReference type="PANTHER" id="PTHR45691">
    <property type="entry name" value="PROTEIN DIAPHANOUS"/>
    <property type="match status" value="1"/>
</dbReference>
<feature type="compositionally biased region" description="Pro residues" evidence="1">
    <location>
        <begin position="48"/>
        <end position="62"/>
    </location>
</feature>
<feature type="domain" description="LysM" evidence="3">
    <location>
        <begin position="849"/>
        <end position="896"/>
    </location>
</feature>
<gene>
    <name evidence="4" type="ORF">DUNSADRAFT_7929</name>
</gene>
<dbReference type="InterPro" id="IPR018392">
    <property type="entry name" value="LysM"/>
</dbReference>
<dbReference type="Gene3D" id="3.10.350.10">
    <property type="entry name" value="LysM domain"/>
    <property type="match status" value="2"/>
</dbReference>
<name>A0ABQ7GKG4_DUNSA</name>
<dbReference type="SUPFAM" id="SSF54106">
    <property type="entry name" value="LysM domain"/>
    <property type="match status" value="2"/>
</dbReference>
<protein>
    <recommendedName>
        <fullName evidence="3">LysM domain-containing protein</fullName>
    </recommendedName>
</protein>
<feature type="domain" description="LysM" evidence="3">
    <location>
        <begin position="915"/>
        <end position="962"/>
    </location>
</feature>
<feature type="region of interest" description="Disordered" evidence="1">
    <location>
        <begin position="41"/>
        <end position="62"/>
    </location>
</feature>
<evidence type="ECO:0000256" key="2">
    <source>
        <dbReference type="SAM" id="SignalP"/>
    </source>
</evidence>
<dbReference type="Proteomes" id="UP000815325">
    <property type="component" value="Unassembled WGS sequence"/>
</dbReference>
<dbReference type="EMBL" id="MU069724">
    <property type="protein sequence ID" value="KAF5835079.1"/>
    <property type="molecule type" value="Genomic_DNA"/>
</dbReference>
<dbReference type="PROSITE" id="PS51782">
    <property type="entry name" value="LYSM"/>
    <property type="match status" value="2"/>
</dbReference>
<dbReference type="SMART" id="SM00257">
    <property type="entry name" value="LysM"/>
    <property type="match status" value="2"/>
</dbReference>
<keyword evidence="5" id="KW-1185">Reference proteome</keyword>
<feature type="region of interest" description="Disordered" evidence="1">
    <location>
        <begin position="975"/>
        <end position="1127"/>
    </location>
</feature>
<dbReference type="CDD" id="cd00118">
    <property type="entry name" value="LysM"/>
    <property type="match status" value="2"/>
</dbReference>
<comment type="caution">
    <text evidence="4">The sequence shown here is derived from an EMBL/GenBank/DDBJ whole genome shotgun (WGS) entry which is preliminary data.</text>
</comment>
<feature type="compositionally biased region" description="Pro residues" evidence="1">
    <location>
        <begin position="818"/>
        <end position="842"/>
    </location>
</feature>
<sequence>MRAAVHPLGCTAWLLVALLVGLTPKNGGRMGSHLLASAAAVQGSGNSGPPPPYPPPPYPPTSAPPPPYPPPPYPSPSPPPPLPPLSVCADILFSLAEGEEESSSTFPDINLCDYVSNSTYNGSSTNLNTSFSGADFTIQIEPASARRIISVTTQATADGSYFDTVLAVGKRCGLDLEDQDVVDYNIDDSSLGASMKDYLSRVVFEAQPNTTYYMFLLGQSTCGTVDVVIQDLPVNGTCSSPAPLDLALGNTLALDVDLCNAPSTNTFIGSTTSLSNHFGGKEYVFEIGPSLETRTIIVSTMDSSTVQSFDTVLAVGSRCGHDLTETDIIAVSDDSPALSYPFSLVSFEAQPNTTYFVFLLEDDGDSCGTVGIQFEANTSNGTCDSPVLLDLALGETAKLEVDLCRSPNSNTYIDFNYVPSLSSSFGGNNYVFEIGPSLETRTLVVSTMKSSTNQYFDSFLAIGNKCGHDLTATDIVLVSDDSASNPYPFSLVSLQAQPNTTYFVFLLEDYGNSCGTVGIQFEVISPNSTCASPAVLDLDLGQTVMLDVDLCRSPSTNTYIDQSSDLNHHFGGNEYVFEVGPSLEMRTLVVSTMMSSTGLNFNTILAIGSRCGHDLAETDIILSSEDFASMPSPYSVLSLEAQPNTTYLVFLLEDNGDSCGITGIQFEANSPNGTCASPALLDLARGETIVLDVDLCRSPSSNTFIDSSTPLLNHFGGNEYVFEIGPSPENRTITVSTVASSTGQKFDTVLAIGSKCGHNLTETDIIVYSDDSPSLPHPSSLVSLEAQPNTTYFIFLLEDSGNNCGTVGIRFEDIIPDASPPNPNPPPPSPPTLPPSPPPFPPGGTCNGSLYEVQRGDYVFLIATTCGITVDKLEDLNPFLADRDNNTLYIGEILCVPPDCSPGRQPPPPGGCDGLPYIVQQGDNDWDISVTCNITVERLVELNPWLEIRVDNLLLVGDVLCVPENCTLVLPPTPPPPPAPPPSPPPPPSPVPPPPSPPPPPPPYPPSFPPPVEPSPPPPSPFPQPAIFPPSSPPPSPPPPFPVPPPPSPPPPPPPYPPSPPPPVEPSPPPPSPQPPPPIPAPPPPPPPLSLQPPPPPSPPPPSPLPPSSPPPPNPPPPSPQPPPPRKWPWLLFESMLVYVLATGQKMGNCLCHVKIWQEV</sequence>
<evidence type="ECO:0000313" key="5">
    <source>
        <dbReference type="Proteomes" id="UP000815325"/>
    </source>
</evidence>
<dbReference type="PANTHER" id="PTHR45691:SF6">
    <property type="entry name" value="PROTEIN DIAPHANOUS"/>
    <property type="match status" value="1"/>
</dbReference>
<dbReference type="Pfam" id="PF01476">
    <property type="entry name" value="LysM"/>
    <property type="match status" value="2"/>
</dbReference>
<dbReference type="InterPro" id="IPR036779">
    <property type="entry name" value="LysM_dom_sf"/>
</dbReference>
<reference evidence="4" key="1">
    <citation type="submission" date="2017-08" db="EMBL/GenBank/DDBJ databases">
        <authorList>
            <person name="Polle J.E."/>
            <person name="Barry K."/>
            <person name="Cushman J."/>
            <person name="Schmutz J."/>
            <person name="Tran D."/>
            <person name="Hathwaick L.T."/>
            <person name="Yim W.C."/>
            <person name="Jenkins J."/>
            <person name="Mckie-Krisberg Z.M."/>
            <person name="Prochnik S."/>
            <person name="Lindquist E."/>
            <person name="Dockter R.B."/>
            <person name="Adam C."/>
            <person name="Molina H."/>
            <person name="Bunkerborg J."/>
            <person name="Jin E."/>
            <person name="Buchheim M."/>
            <person name="Magnuson J."/>
        </authorList>
    </citation>
    <scope>NUCLEOTIDE SEQUENCE</scope>
    <source>
        <strain evidence="4">CCAP 19/18</strain>
    </source>
</reference>
<feature type="signal peptide" evidence="2">
    <location>
        <begin position="1"/>
        <end position="27"/>
    </location>
</feature>
<accession>A0ABQ7GKG4</accession>